<name>A0A9P1MW17_9PELO</name>
<gene>
    <name evidence="3" type="ORF">CAMP_LOCUS5011</name>
</gene>
<evidence type="ECO:0000313" key="4">
    <source>
        <dbReference type="Proteomes" id="UP001152747"/>
    </source>
</evidence>
<keyword evidence="4" id="KW-1185">Reference proteome</keyword>
<feature type="compositionally biased region" description="Polar residues" evidence="2">
    <location>
        <begin position="284"/>
        <end position="310"/>
    </location>
</feature>
<organism evidence="3 4">
    <name type="scientific">Caenorhabditis angaria</name>
    <dbReference type="NCBI Taxonomy" id="860376"/>
    <lineage>
        <taxon>Eukaryota</taxon>
        <taxon>Metazoa</taxon>
        <taxon>Ecdysozoa</taxon>
        <taxon>Nematoda</taxon>
        <taxon>Chromadorea</taxon>
        <taxon>Rhabditida</taxon>
        <taxon>Rhabditina</taxon>
        <taxon>Rhabditomorpha</taxon>
        <taxon>Rhabditoidea</taxon>
        <taxon>Rhabditidae</taxon>
        <taxon>Peloderinae</taxon>
        <taxon>Caenorhabditis</taxon>
    </lineage>
</organism>
<comment type="caution">
    <text evidence="3">The sequence shown here is derived from an EMBL/GenBank/DDBJ whole genome shotgun (WGS) entry which is preliminary data.</text>
</comment>
<feature type="compositionally biased region" description="Basic and acidic residues" evidence="2">
    <location>
        <begin position="320"/>
        <end position="329"/>
    </location>
</feature>
<dbReference type="AlphaFoldDB" id="A0A9P1MW17"/>
<evidence type="ECO:0000256" key="1">
    <source>
        <dbReference type="SAM" id="Coils"/>
    </source>
</evidence>
<dbReference type="Proteomes" id="UP001152747">
    <property type="component" value="Unassembled WGS sequence"/>
</dbReference>
<sequence>MDYTKVGNDNWERLEKSTEHLNYVLFGYESSLKQIDTFKNTIIKLRNDDSEIIEQLEHRIGIYSKKKLMENINKETSEKLKEVSSEIQNTLRKTSIAEKGKIGYDDLNKKLKILHKQIDDIEKLKDVTIMLQELDSERHMFEYMMKKVDEIRERHGEMEIAKTIYQCVQKSNDPLKCVYVLPILLVTLMYDTHTCPYYFKFIKNIYEQVIQLLHKIEQERRPGTLPRFGANSKRGVISPGIRSYDTKQKIKIKQLPTKQSPCTLSHGETMAPIELVAPVAKDSQLNLDSSDNPTSALNNGETALVNQTDQPIAKDSVASFEDRIRDYEQ</sequence>
<evidence type="ECO:0000313" key="3">
    <source>
        <dbReference type="EMBL" id="CAI5442374.1"/>
    </source>
</evidence>
<accession>A0A9P1MW17</accession>
<dbReference type="EMBL" id="CANHGI010000002">
    <property type="protein sequence ID" value="CAI5442374.1"/>
    <property type="molecule type" value="Genomic_DNA"/>
</dbReference>
<protein>
    <submittedName>
        <fullName evidence="3">Uncharacterized protein</fullName>
    </submittedName>
</protein>
<feature type="coiled-coil region" evidence="1">
    <location>
        <begin position="66"/>
        <end position="124"/>
    </location>
</feature>
<evidence type="ECO:0000256" key="2">
    <source>
        <dbReference type="SAM" id="MobiDB-lite"/>
    </source>
</evidence>
<keyword evidence="1" id="KW-0175">Coiled coil</keyword>
<proteinExistence type="predicted"/>
<reference evidence="3" key="1">
    <citation type="submission" date="2022-11" db="EMBL/GenBank/DDBJ databases">
        <authorList>
            <person name="Kikuchi T."/>
        </authorList>
    </citation>
    <scope>NUCLEOTIDE SEQUENCE</scope>
    <source>
        <strain evidence="3">PS1010</strain>
    </source>
</reference>
<feature type="region of interest" description="Disordered" evidence="2">
    <location>
        <begin position="284"/>
        <end position="329"/>
    </location>
</feature>